<protein>
    <submittedName>
        <fullName evidence="2">Uncharacterized protein</fullName>
    </submittedName>
</protein>
<keyword evidence="3" id="KW-1185">Reference proteome</keyword>
<sequence>MALLVRSDSGLVGDIGTLKRLLDSLLHTYPVTHLLLLDSLLFASPPDPRNPTNLLRNPERHPWLLTDAGQTVVEVERRRCYRMNQVEQVAEGAPGAHPGLPPRTAPTLDPPPKWRALLGVLSKVLAERDAIIAQAVDFSGQPPGPIIVLTNGDRGVKAARELTEGAGIGVRRGDALGTMRTNGKRKRREDGEDSEAEEEDDGEDIVPGEVEGGEEAVQTVGGGDSDGESKRRS</sequence>
<evidence type="ECO:0000313" key="3">
    <source>
        <dbReference type="Proteomes" id="UP000070544"/>
    </source>
</evidence>
<dbReference type="Proteomes" id="UP000070544">
    <property type="component" value="Unassembled WGS sequence"/>
</dbReference>
<gene>
    <name evidence="2" type="ORF">M427DRAFT_269338</name>
</gene>
<feature type="region of interest" description="Disordered" evidence="1">
    <location>
        <begin position="174"/>
        <end position="233"/>
    </location>
</feature>
<dbReference type="STRING" id="1344416.A0A139AJV8"/>
<feature type="compositionally biased region" description="Acidic residues" evidence="1">
    <location>
        <begin position="191"/>
        <end position="214"/>
    </location>
</feature>
<dbReference type="AlphaFoldDB" id="A0A139AJV8"/>
<name>A0A139AJV8_GONPJ</name>
<dbReference type="EMBL" id="KQ965749">
    <property type="protein sequence ID" value="KXS17051.1"/>
    <property type="molecule type" value="Genomic_DNA"/>
</dbReference>
<organism evidence="2 3">
    <name type="scientific">Gonapodya prolifera (strain JEL478)</name>
    <name type="common">Monoblepharis prolifera</name>
    <dbReference type="NCBI Taxonomy" id="1344416"/>
    <lineage>
        <taxon>Eukaryota</taxon>
        <taxon>Fungi</taxon>
        <taxon>Fungi incertae sedis</taxon>
        <taxon>Chytridiomycota</taxon>
        <taxon>Chytridiomycota incertae sedis</taxon>
        <taxon>Monoblepharidomycetes</taxon>
        <taxon>Monoblepharidales</taxon>
        <taxon>Gonapodyaceae</taxon>
        <taxon>Gonapodya</taxon>
    </lineage>
</organism>
<reference evidence="2 3" key="1">
    <citation type="journal article" date="2015" name="Genome Biol. Evol.">
        <title>Phylogenomic analyses indicate that early fungi evolved digesting cell walls of algal ancestors of land plants.</title>
        <authorList>
            <person name="Chang Y."/>
            <person name="Wang S."/>
            <person name="Sekimoto S."/>
            <person name="Aerts A.L."/>
            <person name="Choi C."/>
            <person name="Clum A."/>
            <person name="LaButti K.M."/>
            <person name="Lindquist E.A."/>
            <person name="Yee Ngan C."/>
            <person name="Ohm R.A."/>
            <person name="Salamov A.A."/>
            <person name="Grigoriev I.V."/>
            <person name="Spatafora J.W."/>
            <person name="Berbee M.L."/>
        </authorList>
    </citation>
    <scope>NUCLEOTIDE SEQUENCE [LARGE SCALE GENOMIC DNA]</scope>
    <source>
        <strain evidence="2 3">JEL478</strain>
    </source>
</reference>
<evidence type="ECO:0000256" key="1">
    <source>
        <dbReference type="SAM" id="MobiDB-lite"/>
    </source>
</evidence>
<proteinExistence type="predicted"/>
<evidence type="ECO:0000313" key="2">
    <source>
        <dbReference type="EMBL" id="KXS17051.1"/>
    </source>
</evidence>
<accession>A0A139AJV8</accession>